<keyword evidence="5" id="KW-0539">Nucleus</keyword>
<evidence type="ECO:0000256" key="3">
    <source>
        <dbReference type="ARBA" id="ARBA00023125"/>
    </source>
</evidence>
<protein>
    <recommendedName>
        <fullName evidence="9">B3 domain-containing protein</fullName>
    </recommendedName>
</protein>
<sequence length="103" mass="10946">MPKESGKKSSSYVLRTNWNNVVAANDLKINTVVQIWSFRVADKEDLCMALVVVDRGGSKSSGSRNDTEGGNNSSRGSEGIDSNGSSRDAGSTTNQSTNMESTP</sequence>
<keyword evidence="4" id="KW-0804">Transcription</keyword>
<dbReference type="AlphaFoldDB" id="A0AAW0LG71"/>
<evidence type="ECO:0000313" key="7">
    <source>
        <dbReference type="EMBL" id="KAK7850698.1"/>
    </source>
</evidence>
<dbReference type="PANTHER" id="PTHR31541">
    <property type="entry name" value="B3 DOMAIN PLANT PROTEIN-RELATED"/>
    <property type="match status" value="1"/>
</dbReference>
<evidence type="ECO:0000256" key="6">
    <source>
        <dbReference type="SAM" id="MobiDB-lite"/>
    </source>
</evidence>
<dbReference type="Gramene" id="rna-CFP56_74964">
    <property type="protein sequence ID" value="cds-POF08379.1"/>
    <property type="gene ID" value="gene-CFP56_74964"/>
</dbReference>
<feature type="compositionally biased region" description="Polar residues" evidence="6">
    <location>
        <begin position="80"/>
        <end position="103"/>
    </location>
</feature>
<feature type="compositionally biased region" description="Low complexity" evidence="6">
    <location>
        <begin position="68"/>
        <end position="79"/>
    </location>
</feature>
<gene>
    <name evidence="7" type="ORF">CFP56_044031</name>
</gene>
<dbReference type="Proteomes" id="UP000237347">
    <property type="component" value="Unassembled WGS sequence"/>
</dbReference>
<dbReference type="Gene3D" id="2.40.330.10">
    <property type="entry name" value="DNA-binding pseudobarrel domain"/>
    <property type="match status" value="1"/>
</dbReference>
<name>A0AAW0LG71_QUESU</name>
<evidence type="ECO:0000256" key="4">
    <source>
        <dbReference type="ARBA" id="ARBA00023163"/>
    </source>
</evidence>
<keyword evidence="3" id="KW-0238">DNA-binding</keyword>
<evidence type="ECO:0000256" key="2">
    <source>
        <dbReference type="ARBA" id="ARBA00023015"/>
    </source>
</evidence>
<organism evidence="7 8">
    <name type="scientific">Quercus suber</name>
    <name type="common">Cork oak</name>
    <dbReference type="NCBI Taxonomy" id="58331"/>
    <lineage>
        <taxon>Eukaryota</taxon>
        <taxon>Viridiplantae</taxon>
        <taxon>Streptophyta</taxon>
        <taxon>Embryophyta</taxon>
        <taxon>Tracheophyta</taxon>
        <taxon>Spermatophyta</taxon>
        <taxon>Magnoliopsida</taxon>
        <taxon>eudicotyledons</taxon>
        <taxon>Gunneridae</taxon>
        <taxon>Pentapetalae</taxon>
        <taxon>rosids</taxon>
        <taxon>fabids</taxon>
        <taxon>Fagales</taxon>
        <taxon>Fagaceae</taxon>
        <taxon>Quercus</taxon>
    </lineage>
</organism>
<evidence type="ECO:0000256" key="5">
    <source>
        <dbReference type="ARBA" id="ARBA00023242"/>
    </source>
</evidence>
<keyword evidence="8" id="KW-1185">Reference proteome</keyword>
<evidence type="ECO:0008006" key="9">
    <source>
        <dbReference type="Google" id="ProtNLM"/>
    </source>
</evidence>
<feature type="region of interest" description="Disordered" evidence="6">
    <location>
        <begin position="54"/>
        <end position="103"/>
    </location>
</feature>
<accession>A0AAW0LG71</accession>
<proteinExistence type="predicted"/>
<evidence type="ECO:0000256" key="1">
    <source>
        <dbReference type="ARBA" id="ARBA00004123"/>
    </source>
</evidence>
<comment type="subcellular location">
    <subcellularLocation>
        <location evidence="1">Nucleus</location>
    </subcellularLocation>
</comment>
<dbReference type="InterPro" id="IPR015300">
    <property type="entry name" value="DNA-bd_pseudobarrel_sf"/>
</dbReference>
<dbReference type="EMBL" id="PKMF04000097">
    <property type="protein sequence ID" value="KAK7850698.1"/>
    <property type="molecule type" value="Genomic_DNA"/>
</dbReference>
<evidence type="ECO:0000313" key="8">
    <source>
        <dbReference type="Proteomes" id="UP000237347"/>
    </source>
</evidence>
<dbReference type="PANTHER" id="PTHR31541:SF60">
    <property type="entry name" value="TF-B3 DOMAIN-CONTAINING PROTEIN"/>
    <property type="match status" value="1"/>
</dbReference>
<comment type="caution">
    <text evidence="7">The sequence shown here is derived from an EMBL/GenBank/DDBJ whole genome shotgun (WGS) entry which is preliminary data.</text>
</comment>
<dbReference type="GO" id="GO:0003677">
    <property type="term" value="F:DNA binding"/>
    <property type="evidence" value="ECO:0007669"/>
    <property type="project" value="UniProtKB-KW"/>
</dbReference>
<dbReference type="InterPro" id="IPR005508">
    <property type="entry name" value="At2g31720-like"/>
</dbReference>
<keyword evidence="2" id="KW-0805">Transcription regulation</keyword>
<reference evidence="7 8" key="1">
    <citation type="journal article" date="2018" name="Sci. Data">
        <title>The draft genome sequence of cork oak.</title>
        <authorList>
            <person name="Ramos A.M."/>
            <person name="Usie A."/>
            <person name="Barbosa P."/>
            <person name="Barros P.M."/>
            <person name="Capote T."/>
            <person name="Chaves I."/>
            <person name="Simoes F."/>
            <person name="Abreu I."/>
            <person name="Carrasquinho I."/>
            <person name="Faro C."/>
            <person name="Guimaraes J.B."/>
            <person name="Mendonca D."/>
            <person name="Nobrega F."/>
            <person name="Rodrigues L."/>
            <person name="Saibo N.J.M."/>
            <person name="Varela M.C."/>
            <person name="Egas C."/>
            <person name="Matos J."/>
            <person name="Miguel C.M."/>
            <person name="Oliveira M.M."/>
            <person name="Ricardo C.P."/>
            <person name="Goncalves S."/>
        </authorList>
    </citation>
    <scope>NUCLEOTIDE SEQUENCE [LARGE SCALE GENOMIC DNA]</scope>
    <source>
        <strain evidence="8">cv. HL8</strain>
    </source>
</reference>
<dbReference type="SUPFAM" id="SSF101936">
    <property type="entry name" value="DNA-binding pseudobarrel domain"/>
    <property type="match status" value="1"/>
</dbReference>
<dbReference type="GO" id="GO:0005634">
    <property type="term" value="C:nucleus"/>
    <property type="evidence" value="ECO:0007669"/>
    <property type="project" value="UniProtKB-SubCell"/>
</dbReference>